<reference evidence="2" key="1">
    <citation type="submission" date="2017-10" db="EMBL/GenBank/DDBJ databases">
        <title>Massilia psychrophilum sp. nov., a novel purple-pigmented bacterium isolated from Tianshan glacier, Xinjiang Municipality, China.</title>
        <authorList>
            <person name="Wang H."/>
        </authorList>
    </citation>
    <scope>NUCLEOTIDE SEQUENCE [LARGE SCALE GENOMIC DNA]</scope>
    <source>
        <strain evidence="2">JCM 30074</strain>
    </source>
</reference>
<dbReference type="OrthoDB" id="9783696at2"/>
<evidence type="ECO:0000313" key="3">
    <source>
        <dbReference type="Proteomes" id="UP000230390"/>
    </source>
</evidence>
<dbReference type="InterPro" id="IPR000182">
    <property type="entry name" value="GNAT_dom"/>
</dbReference>
<dbReference type="SUPFAM" id="SSF55729">
    <property type="entry name" value="Acyl-CoA N-acyltransferases (Nat)"/>
    <property type="match status" value="1"/>
</dbReference>
<dbReference type="GO" id="GO:0016747">
    <property type="term" value="F:acyltransferase activity, transferring groups other than amino-acyl groups"/>
    <property type="evidence" value="ECO:0007669"/>
    <property type="project" value="InterPro"/>
</dbReference>
<dbReference type="Pfam" id="PF21926">
    <property type="entry name" value="FeeM"/>
    <property type="match status" value="1"/>
</dbReference>
<gene>
    <name evidence="2" type="ORF">CR105_02345</name>
</gene>
<name>A0A2G8TLT4_9BURK</name>
<dbReference type="InterPro" id="IPR016181">
    <property type="entry name" value="Acyl_CoA_acyltransferase"/>
</dbReference>
<keyword evidence="2" id="KW-0808">Transferase</keyword>
<feature type="domain" description="N-acetyltransferase" evidence="1">
    <location>
        <begin position="22"/>
        <end position="186"/>
    </location>
</feature>
<keyword evidence="3" id="KW-1185">Reference proteome</keyword>
<sequence length="235" mass="26721">MTEQATIASTEYEDIIVNQDNYGIRLTDTAEGRNSASLLISKMYAWRGYAGTHQFNDDPNRITLTATDNGEVIGTLTIGIDSPIGLMADQVFKPEMDAHRMRGAKLCEFTKFAFDTQVKSKTALANLFHLAVIYARDIHNCTDILIEVNPRHRRFYEHMLGFQREAEMRNNPRVNAPAFLLRVNLEYVTEQIGKHGGTFGSDTAERSFYPYFFSPREEAGILNRLLRVDHEQHAA</sequence>
<evidence type="ECO:0000313" key="2">
    <source>
        <dbReference type="EMBL" id="PIL47003.1"/>
    </source>
</evidence>
<proteinExistence type="predicted"/>
<dbReference type="Proteomes" id="UP000230390">
    <property type="component" value="Unassembled WGS sequence"/>
</dbReference>
<comment type="caution">
    <text evidence="2">The sequence shown here is derived from an EMBL/GenBank/DDBJ whole genome shotgun (WGS) entry which is preliminary data.</text>
</comment>
<dbReference type="InterPro" id="IPR054597">
    <property type="entry name" value="FeeM_cat"/>
</dbReference>
<accession>A0A2G8TLT4</accession>
<organism evidence="2 3">
    <name type="scientific">Massilia eurypsychrophila</name>
    <dbReference type="NCBI Taxonomy" id="1485217"/>
    <lineage>
        <taxon>Bacteria</taxon>
        <taxon>Pseudomonadati</taxon>
        <taxon>Pseudomonadota</taxon>
        <taxon>Betaproteobacteria</taxon>
        <taxon>Burkholderiales</taxon>
        <taxon>Oxalobacteraceae</taxon>
        <taxon>Telluria group</taxon>
        <taxon>Massilia</taxon>
    </lineage>
</organism>
<dbReference type="PROSITE" id="PS51186">
    <property type="entry name" value="GNAT"/>
    <property type="match status" value="1"/>
</dbReference>
<evidence type="ECO:0000259" key="1">
    <source>
        <dbReference type="PROSITE" id="PS51186"/>
    </source>
</evidence>
<dbReference type="AlphaFoldDB" id="A0A2G8TLT4"/>
<dbReference type="Gene3D" id="3.40.630.30">
    <property type="match status" value="1"/>
</dbReference>
<dbReference type="EMBL" id="PDOC01000001">
    <property type="protein sequence ID" value="PIL47003.1"/>
    <property type="molecule type" value="Genomic_DNA"/>
</dbReference>
<protein>
    <submittedName>
        <fullName evidence="2">N-acetyltransferase</fullName>
    </submittedName>
</protein>